<dbReference type="AlphaFoldDB" id="A0A511QP13"/>
<feature type="domain" description="Transcriptional regulator SgrR N-terminal HTH" evidence="3">
    <location>
        <begin position="14"/>
        <end position="126"/>
    </location>
</feature>
<dbReference type="InterPro" id="IPR025370">
    <property type="entry name" value="SgrR_HTH_N"/>
</dbReference>
<dbReference type="InterPro" id="IPR039424">
    <property type="entry name" value="SBP_5"/>
</dbReference>
<feature type="domain" description="Solute-binding protein family 5" evidence="2">
    <location>
        <begin position="173"/>
        <end position="313"/>
    </location>
</feature>
<dbReference type="SUPFAM" id="SSF53850">
    <property type="entry name" value="Periplasmic binding protein-like II"/>
    <property type="match status" value="1"/>
</dbReference>
<name>A0A511QP13_9VIBR</name>
<evidence type="ECO:0000259" key="2">
    <source>
        <dbReference type="Pfam" id="PF00496"/>
    </source>
</evidence>
<dbReference type="GO" id="GO:1904680">
    <property type="term" value="F:peptide transmembrane transporter activity"/>
    <property type="evidence" value="ECO:0007669"/>
    <property type="project" value="TreeGrafter"/>
</dbReference>
<organism evidence="4 5">
    <name type="scientific">Vibrio superstes NBRC 103154</name>
    <dbReference type="NCBI Taxonomy" id="1219062"/>
    <lineage>
        <taxon>Bacteria</taxon>
        <taxon>Pseudomonadati</taxon>
        <taxon>Pseudomonadota</taxon>
        <taxon>Gammaproteobacteria</taxon>
        <taxon>Vibrionales</taxon>
        <taxon>Vibrionaceae</taxon>
        <taxon>Vibrio</taxon>
    </lineage>
</organism>
<evidence type="ECO:0000259" key="3">
    <source>
        <dbReference type="Pfam" id="PF12793"/>
    </source>
</evidence>
<dbReference type="GO" id="GO:0015833">
    <property type="term" value="P:peptide transport"/>
    <property type="evidence" value="ECO:0007669"/>
    <property type="project" value="TreeGrafter"/>
</dbReference>
<evidence type="ECO:0000313" key="5">
    <source>
        <dbReference type="Proteomes" id="UP000321113"/>
    </source>
</evidence>
<protein>
    <submittedName>
        <fullName evidence="4">Peptide-binding protein</fullName>
    </submittedName>
</protein>
<dbReference type="PANTHER" id="PTHR30290:SF72">
    <property type="entry name" value="HTH-TYPE TRANSCRIPTIONAL REGULATOR SGRR"/>
    <property type="match status" value="1"/>
</dbReference>
<evidence type="ECO:0000256" key="1">
    <source>
        <dbReference type="ARBA" id="ARBA00023125"/>
    </source>
</evidence>
<dbReference type="EMBL" id="BJXK01000004">
    <property type="protein sequence ID" value="GEM79059.1"/>
    <property type="molecule type" value="Genomic_DNA"/>
</dbReference>
<dbReference type="Proteomes" id="UP000321113">
    <property type="component" value="Unassembled WGS sequence"/>
</dbReference>
<evidence type="ECO:0000313" key="4">
    <source>
        <dbReference type="EMBL" id="GEM79059.1"/>
    </source>
</evidence>
<dbReference type="PANTHER" id="PTHR30290">
    <property type="entry name" value="PERIPLASMIC BINDING COMPONENT OF ABC TRANSPORTER"/>
    <property type="match status" value="1"/>
</dbReference>
<dbReference type="GO" id="GO:0003677">
    <property type="term" value="F:DNA binding"/>
    <property type="evidence" value="ECO:0007669"/>
    <property type="project" value="UniProtKB-KW"/>
</dbReference>
<dbReference type="OrthoDB" id="5894719at2"/>
<accession>A0A511QP13</accession>
<dbReference type="Pfam" id="PF12793">
    <property type="entry name" value="SgrR_N"/>
    <property type="match status" value="1"/>
</dbReference>
<keyword evidence="1" id="KW-0238">DNA-binding</keyword>
<dbReference type="InterPro" id="IPR000914">
    <property type="entry name" value="SBP_5_dom"/>
</dbReference>
<gene>
    <name evidence="4" type="ORF">VSU01S_13040</name>
</gene>
<proteinExistence type="predicted"/>
<dbReference type="Pfam" id="PF00496">
    <property type="entry name" value="SBP_bac_5"/>
    <property type="match status" value="1"/>
</dbReference>
<dbReference type="RefSeq" id="WP_119008515.1">
    <property type="nucleotide sequence ID" value="NZ_BJXK01000004.1"/>
</dbReference>
<keyword evidence="5" id="KW-1185">Reference proteome</keyword>
<dbReference type="Gene3D" id="3.40.190.10">
    <property type="entry name" value="Periplasmic binding protein-like II"/>
    <property type="match status" value="1"/>
</dbReference>
<reference evidence="4 5" key="1">
    <citation type="submission" date="2019-07" db="EMBL/GenBank/DDBJ databases">
        <title>Whole genome shotgun sequence of Vibrio superstes NBRC 103154.</title>
        <authorList>
            <person name="Hosoyama A."/>
            <person name="Uohara A."/>
            <person name="Ohji S."/>
            <person name="Ichikawa N."/>
        </authorList>
    </citation>
    <scope>NUCLEOTIDE SEQUENCE [LARGE SCALE GENOMIC DNA]</scope>
    <source>
        <strain evidence="4 5">NBRC 103154</strain>
    </source>
</reference>
<comment type="caution">
    <text evidence="4">The sequence shown here is derived from an EMBL/GenBank/DDBJ whole genome shotgun (WGS) entry which is preliminary data.</text>
</comment>
<sequence length="591" mass="67261">MSQSKPSFSDKKQITYYSRLTQLGIGEEILITLPELSGLMFTSTRHCRTLLGQMHEYGLIKWEPKVGRNQRSTLTLLYTLAELKAELAQNMITAGDYEKALSLIDNDKALFEKLLVHTSGTQMREGQLHIQLTYDRPFSSLLPHQPQRNSERFLLRQIYSCLTRCNRDGAVSDALAHHWIYDETNLVWKFFLRPGLSFHDGSEINAEVIVSLFKELQTRPPYIKELAHIQSISASGALCIQFELRRPDPGLAGLFADVRYSIQPISQLLSTTKAIGCGVFQIQEHSDEKLKLITNNQYHGYRAFTDSVTIWQVSRSKDYNPGEIEIRTGGLVSNQSSSCSSYLSAGKTNSGLSEQVHNRIEDGCLLGILNHRSHFTDSQLKKIRYLLFSNESLKNKLDQSLDYNIEGVLAYNLLPNWVKLSAITDNDTQLPKKISVALFNHKGLEGCAKAISSILADNGIECDINCYSFDEFYRRAFASTLSEDLLLTSVNFDDNRPTSVYCWLLSDPVLHQSLPQQQRRWLYQELEALSSITTPQNYLTQLEPIATTLVASHLLLPMFHHKQTLHFEGLLQGVKMSPWGWPELRDVWFEQ</sequence>